<evidence type="ECO:0000313" key="1">
    <source>
        <dbReference type="EMBL" id="JAB61815.1"/>
    </source>
</evidence>
<name>V5FVY1_ANOGL</name>
<dbReference type="AlphaFoldDB" id="V5FVY1"/>
<dbReference type="InterPro" id="IPR036397">
    <property type="entry name" value="RNaseH_sf"/>
</dbReference>
<feature type="non-terminal residue" evidence="1">
    <location>
        <position position="1"/>
    </location>
</feature>
<reference evidence="1" key="1">
    <citation type="submission" date="2013-07" db="EMBL/GenBank/DDBJ databases">
        <title>Midgut Transcriptome Profiling of Anoplphora glabripennis, a Lignocellulose Degrading, Wood-Boring Cerambycid.</title>
        <authorList>
            <person name="Scully E.D."/>
            <person name="Hoover K."/>
            <person name="Carlson J.E."/>
            <person name="Tien M."/>
            <person name="Geib S.M."/>
        </authorList>
    </citation>
    <scope>NUCLEOTIDE SEQUENCE</scope>
</reference>
<dbReference type="PANTHER" id="PTHR46060:SF1">
    <property type="entry name" value="MARINER MOS1 TRANSPOSASE-LIKE PROTEIN"/>
    <property type="match status" value="1"/>
</dbReference>
<accession>V5FVY1</accession>
<dbReference type="InterPro" id="IPR052709">
    <property type="entry name" value="Transposase-MT_Hybrid"/>
</dbReference>
<protein>
    <recommendedName>
        <fullName evidence="2">Histone-lysine N-methyltransferase SETMAR</fullName>
    </recommendedName>
</protein>
<feature type="non-terminal residue" evidence="1">
    <location>
        <position position="118"/>
    </location>
</feature>
<evidence type="ECO:0008006" key="2">
    <source>
        <dbReference type="Google" id="ProtNLM"/>
    </source>
</evidence>
<organism evidence="1">
    <name type="scientific">Anoplophora glabripennis</name>
    <name type="common">Asian longhorn beetle</name>
    <name type="synonym">Anoplophora nobilis</name>
    <dbReference type="NCBI Taxonomy" id="217634"/>
    <lineage>
        <taxon>Eukaryota</taxon>
        <taxon>Metazoa</taxon>
        <taxon>Ecdysozoa</taxon>
        <taxon>Arthropoda</taxon>
        <taxon>Hexapoda</taxon>
        <taxon>Insecta</taxon>
        <taxon>Pterygota</taxon>
        <taxon>Neoptera</taxon>
        <taxon>Endopterygota</taxon>
        <taxon>Coleoptera</taxon>
        <taxon>Polyphaga</taxon>
        <taxon>Cucujiformia</taxon>
        <taxon>Chrysomeloidea</taxon>
        <taxon>Cerambycidae</taxon>
        <taxon>Lamiinae</taxon>
        <taxon>Lamiini</taxon>
        <taxon>Anoplophora</taxon>
    </lineage>
</organism>
<dbReference type="EMBL" id="GALX01006651">
    <property type="protein sequence ID" value="JAB61815.1"/>
    <property type="molecule type" value="Transcribed_RNA"/>
</dbReference>
<dbReference type="PANTHER" id="PTHR46060">
    <property type="entry name" value="MARINER MOS1 TRANSPOSASE-LIKE PROTEIN"/>
    <property type="match status" value="1"/>
</dbReference>
<proteinExistence type="predicted"/>
<sequence length="118" mass="13709">DDERSGRPSTSRTVANIGRVETAVLQDRRITVRKLAEELHLNKDTMHTILRENLGMKKLCAKIVPKLLSADQKNRRTESCQDWIDSEQGTDFLDRVITGDSEIKSQSMEWKRRWDPRT</sequence>
<dbReference type="GO" id="GO:0003676">
    <property type="term" value="F:nucleic acid binding"/>
    <property type="evidence" value="ECO:0007669"/>
    <property type="project" value="InterPro"/>
</dbReference>
<gene>
    <name evidence="1" type="primary">YK006</name>
</gene>
<dbReference type="Gene3D" id="3.30.420.10">
    <property type="entry name" value="Ribonuclease H-like superfamily/Ribonuclease H"/>
    <property type="match status" value="1"/>
</dbReference>